<dbReference type="InterPro" id="IPR000843">
    <property type="entry name" value="HTH_LacI"/>
</dbReference>
<feature type="domain" description="HTH lacI-type" evidence="5">
    <location>
        <begin position="2"/>
        <end position="59"/>
    </location>
</feature>
<evidence type="ECO:0000256" key="1">
    <source>
        <dbReference type="ARBA" id="ARBA00022491"/>
    </source>
</evidence>
<dbReference type="Gene3D" id="3.40.50.2300">
    <property type="match status" value="2"/>
</dbReference>
<evidence type="ECO:0000256" key="3">
    <source>
        <dbReference type="ARBA" id="ARBA00023125"/>
    </source>
</evidence>
<keyword evidence="3" id="KW-0238">DNA-binding</keyword>
<keyword evidence="1" id="KW-0678">Repressor</keyword>
<dbReference type="Proteomes" id="UP000366872">
    <property type="component" value="Unassembled WGS sequence"/>
</dbReference>
<evidence type="ECO:0000313" key="7">
    <source>
        <dbReference type="Proteomes" id="UP000366872"/>
    </source>
</evidence>
<dbReference type="PROSITE" id="PS50932">
    <property type="entry name" value="HTH_LACI_2"/>
    <property type="match status" value="1"/>
</dbReference>
<evidence type="ECO:0000256" key="4">
    <source>
        <dbReference type="ARBA" id="ARBA00023163"/>
    </source>
</evidence>
<dbReference type="EMBL" id="CAAHFG010000004">
    <property type="protein sequence ID" value="VGO17211.1"/>
    <property type="molecule type" value="Genomic_DNA"/>
</dbReference>
<proteinExistence type="predicted"/>
<keyword evidence="2" id="KW-0805">Transcription regulation</keyword>
<dbReference type="Pfam" id="PF00356">
    <property type="entry name" value="LacI"/>
    <property type="match status" value="1"/>
</dbReference>
<dbReference type="AlphaFoldDB" id="A0A6C2UCQ9"/>
<dbReference type="Gene3D" id="1.10.260.40">
    <property type="entry name" value="lambda repressor-like DNA-binding domains"/>
    <property type="match status" value="1"/>
</dbReference>
<dbReference type="Pfam" id="PF13377">
    <property type="entry name" value="Peripla_BP_3"/>
    <property type="match status" value="1"/>
</dbReference>
<name>A0A6C2UCQ9_PONDE</name>
<dbReference type="GO" id="GO:0003700">
    <property type="term" value="F:DNA-binding transcription factor activity"/>
    <property type="evidence" value="ECO:0007669"/>
    <property type="project" value="TreeGrafter"/>
</dbReference>
<dbReference type="PANTHER" id="PTHR30146">
    <property type="entry name" value="LACI-RELATED TRANSCRIPTIONAL REPRESSOR"/>
    <property type="match status" value="1"/>
</dbReference>
<dbReference type="SMART" id="SM00354">
    <property type="entry name" value="HTH_LACI"/>
    <property type="match status" value="1"/>
</dbReference>
<keyword evidence="4" id="KW-0804">Transcription</keyword>
<evidence type="ECO:0000313" key="6">
    <source>
        <dbReference type="EMBL" id="VGO17211.1"/>
    </source>
</evidence>
<dbReference type="CDD" id="cd06267">
    <property type="entry name" value="PBP1_LacI_sugar_binding-like"/>
    <property type="match status" value="1"/>
</dbReference>
<dbReference type="CDD" id="cd01392">
    <property type="entry name" value="HTH_LacI"/>
    <property type="match status" value="1"/>
</dbReference>
<organism evidence="6 7">
    <name type="scientific">Pontiella desulfatans</name>
    <dbReference type="NCBI Taxonomy" id="2750659"/>
    <lineage>
        <taxon>Bacteria</taxon>
        <taxon>Pseudomonadati</taxon>
        <taxon>Kiritimatiellota</taxon>
        <taxon>Kiritimatiellia</taxon>
        <taxon>Kiritimatiellales</taxon>
        <taxon>Pontiellaceae</taxon>
        <taxon>Pontiella</taxon>
    </lineage>
</organism>
<evidence type="ECO:0000259" key="5">
    <source>
        <dbReference type="PROSITE" id="PS50932"/>
    </source>
</evidence>
<protein>
    <submittedName>
        <fullName evidence="6">Catabolite control protein A</fullName>
    </submittedName>
</protein>
<dbReference type="InterPro" id="IPR046335">
    <property type="entry name" value="LacI/GalR-like_sensor"/>
</dbReference>
<keyword evidence="7" id="KW-1185">Reference proteome</keyword>
<reference evidence="6 7" key="1">
    <citation type="submission" date="2019-04" db="EMBL/GenBank/DDBJ databases">
        <authorList>
            <person name="Van Vliet M D."/>
        </authorList>
    </citation>
    <scope>NUCLEOTIDE SEQUENCE [LARGE SCALE GENOMIC DNA]</scope>
    <source>
        <strain evidence="6 7">F1</strain>
    </source>
</reference>
<dbReference type="SUPFAM" id="SSF47413">
    <property type="entry name" value="lambda repressor-like DNA-binding domains"/>
    <property type="match status" value="1"/>
</dbReference>
<gene>
    <name evidence="6" type="primary">ccpA_6</name>
    <name evidence="6" type="ORF">PDESU_05807</name>
</gene>
<evidence type="ECO:0000256" key="2">
    <source>
        <dbReference type="ARBA" id="ARBA00023015"/>
    </source>
</evidence>
<dbReference type="GO" id="GO:0000976">
    <property type="term" value="F:transcription cis-regulatory region binding"/>
    <property type="evidence" value="ECO:0007669"/>
    <property type="project" value="TreeGrafter"/>
</dbReference>
<accession>A0A6C2UCQ9</accession>
<dbReference type="RefSeq" id="WP_136082700.1">
    <property type="nucleotide sequence ID" value="NZ_CAAHFG010000004.1"/>
</dbReference>
<dbReference type="SUPFAM" id="SSF53822">
    <property type="entry name" value="Periplasmic binding protein-like I"/>
    <property type="match status" value="1"/>
</dbReference>
<dbReference type="InterPro" id="IPR010982">
    <property type="entry name" value="Lambda_DNA-bd_dom_sf"/>
</dbReference>
<sequence length="349" mass="38235">MANIKDVAKRAEVSVTTASFVLSGKAAEFRISETAAQRVMEAADALDYRPNYHARTFKRGRSDVLGFPIVLQDPNRYLVGFWQGMLTGVDLRAREDKCDVLMIGSDTPKDTALRAFESVRKCQVDALVAPGFMTYFLKDRPGYKKMPIVFLSPDQVTEHPSVQLDPMPGLQTAVDHLKELGHASIHYVAVHGSDETPVRGNLLKGLAEQAGLSFSIGNIWSKTLGRETEVSSYIDLCRINYAAQLDSDHPPTAIICRNDLVAIGVQAALQDVGLRVPADVSIIGFDNIYAQSTYPRMTVISHMLEEMGEVACELALSMVGKDKVFKALRGHVAQVPSELIVGKTTAKAR</sequence>
<dbReference type="InterPro" id="IPR028082">
    <property type="entry name" value="Peripla_BP_I"/>
</dbReference>
<dbReference type="PANTHER" id="PTHR30146:SF148">
    <property type="entry name" value="HTH-TYPE TRANSCRIPTIONAL REPRESSOR PURR-RELATED"/>
    <property type="match status" value="1"/>
</dbReference>